<dbReference type="GO" id="GO:0005737">
    <property type="term" value="C:cytoplasm"/>
    <property type="evidence" value="ECO:0007669"/>
    <property type="project" value="TreeGrafter"/>
</dbReference>
<dbReference type="AlphaFoldDB" id="H5UMN6"/>
<dbReference type="PANTHER" id="PTHR43441:SF3">
    <property type="entry name" value="ACETYLTRANSFERASE"/>
    <property type="match status" value="1"/>
</dbReference>
<proteinExistence type="predicted"/>
<protein>
    <recommendedName>
        <fullName evidence="3">Acetyltransferase</fullName>
    </recommendedName>
</protein>
<organism evidence="1 2">
    <name type="scientific">Mobilicoccus pelagius NBRC 104925</name>
    <dbReference type="NCBI Taxonomy" id="1089455"/>
    <lineage>
        <taxon>Bacteria</taxon>
        <taxon>Bacillati</taxon>
        <taxon>Actinomycetota</taxon>
        <taxon>Actinomycetes</taxon>
        <taxon>Micrococcales</taxon>
        <taxon>Dermatophilaceae</taxon>
        <taxon>Mobilicoccus</taxon>
    </lineage>
</organism>
<dbReference type="InterPro" id="IPR051908">
    <property type="entry name" value="Ribosomal_N-acetyltransferase"/>
</dbReference>
<evidence type="ECO:0000313" key="1">
    <source>
        <dbReference type="EMBL" id="GAB46994.1"/>
    </source>
</evidence>
<evidence type="ECO:0008006" key="3">
    <source>
        <dbReference type="Google" id="ProtNLM"/>
    </source>
</evidence>
<evidence type="ECO:0000313" key="2">
    <source>
        <dbReference type="Proteomes" id="UP000004367"/>
    </source>
</evidence>
<dbReference type="GO" id="GO:1990189">
    <property type="term" value="F:protein N-terminal-serine acetyltransferase activity"/>
    <property type="evidence" value="ECO:0007669"/>
    <property type="project" value="TreeGrafter"/>
</dbReference>
<keyword evidence="2" id="KW-1185">Reference proteome</keyword>
<sequence length="69" mass="7544">MWEAVAALVDASLAAVLRRVEIRCDPRNVRSAHAAESLGFVREGVLRCSVADPSDPARLRDTAVYARVH</sequence>
<dbReference type="GO" id="GO:0008999">
    <property type="term" value="F:protein-N-terminal-alanine acetyltransferase activity"/>
    <property type="evidence" value="ECO:0007669"/>
    <property type="project" value="TreeGrafter"/>
</dbReference>
<dbReference type="STRING" id="1089455.MOPEL_003_00170"/>
<accession>H5UMN6</accession>
<dbReference type="SUPFAM" id="SSF55729">
    <property type="entry name" value="Acyl-CoA N-acyltransferases (Nat)"/>
    <property type="match status" value="1"/>
</dbReference>
<reference evidence="1 2" key="1">
    <citation type="submission" date="2012-02" db="EMBL/GenBank/DDBJ databases">
        <title>Whole genome shotgun sequence of Mobilicoccus pelagius NBRC 104925.</title>
        <authorList>
            <person name="Yoshida Y."/>
            <person name="Hosoyama A."/>
            <person name="Tsuchikane K."/>
            <person name="Katsumata H."/>
            <person name="Yamazaki S."/>
            <person name="Fujita N."/>
        </authorList>
    </citation>
    <scope>NUCLEOTIDE SEQUENCE [LARGE SCALE GENOMIC DNA]</scope>
    <source>
        <strain evidence="1 2">NBRC 104925</strain>
    </source>
</reference>
<dbReference type="EMBL" id="BAFE01000003">
    <property type="protein sequence ID" value="GAB46994.1"/>
    <property type="molecule type" value="Genomic_DNA"/>
</dbReference>
<dbReference type="InterPro" id="IPR016181">
    <property type="entry name" value="Acyl_CoA_acyltransferase"/>
</dbReference>
<dbReference type="Proteomes" id="UP000004367">
    <property type="component" value="Unassembled WGS sequence"/>
</dbReference>
<dbReference type="PANTHER" id="PTHR43441">
    <property type="entry name" value="RIBOSOMAL-PROTEIN-SERINE ACETYLTRANSFERASE"/>
    <property type="match status" value="1"/>
</dbReference>
<name>H5UMN6_9MICO</name>
<comment type="caution">
    <text evidence="1">The sequence shown here is derived from an EMBL/GenBank/DDBJ whole genome shotgun (WGS) entry which is preliminary data.</text>
</comment>
<dbReference type="Gene3D" id="3.40.630.30">
    <property type="match status" value="1"/>
</dbReference>
<gene>
    <name evidence="1" type="ORF">MOPEL_003_00170</name>
</gene>